<dbReference type="EMBL" id="PFGP01000106">
    <property type="protein sequence ID" value="PIW66211.1"/>
    <property type="molecule type" value="Genomic_DNA"/>
</dbReference>
<reference evidence="1 2" key="1">
    <citation type="submission" date="2017-09" db="EMBL/GenBank/DDBJ databases">
        <title>Depth-based differentiation of microbial function through sediment-hosted aquifers and enrichment of novel symbionts in the deep terrestrial subsurface.</title>
        <authorList>
            <person name="Probst A.J."/>
            <person name="Ladd B."/>
            <person name="Jarett J.K."/>
            <person name="Geller-Mcgrath D.E."/>
            <person name="Sieber C.M."/>
            <person name="Emerson J.B."/>
            <person name="Anantharaman K."/>
            <person name="Thomas B.C."/>
            <person name="Malmstrom R."/>
            <person name="Stieglmeier M."/>
            <person name="Klingl A."/>
            <person name="Woyke T."/>
            <person name="Ryan C.M."/>
            <person name="Banfield J.F."/>
        </authorList>
    </citation>
    <scope>NUCLEOTIDE SEQUENCE [LARGE SCALE GENOMIC DNA]</scope>
    <source>
        <strain evidence="1">CG12_big_fil_rev_8_21_14_0_65_43_15</strain>
    </source>
</reference>
<gene>
    <name evidence="1" type="ORF">COW11_04565</name>
</gene>
<protein>
    <submittedName>
        <fullName evidence="1">Uncharacterized protein</fullName>
    </submittedName>
</protein>
<dbReference type="Proteomes" id="UP000231267">
    <property type="component" value="Unassembled WGS sequence"/>
</dbReference>
<dbReference type="AlphaFoldDB" id="A0A2J0LEC9"/>
<sequence>MVLTMGLALVSFSVDKAMADRRSYVWTYEYQSMPKGMAELEYYVTTEVPDTGKSSINTWKHWLELEYGLTDRWDVSMYQMWKHKNAASGSTTEYDGFKLRTRYRIGEKNHFLLDPVLYFEYIRDDDFSKPSVGEAKLILGKDIGDFNMSYNQIIKRNLEKSGKTDHEYAIGASYRILPEFKLGLESKGNYSGEKYAAGPTASFAAKRFWVSFGTAFGLNKKTDDVQTRMIVGVPF</sequence>
<accession>A0A2J0LEC9</accession>
<organism evidence="1 2">
    <name type="scientific">Candidatus Taenaricola geysiri</name>
    <dbReference type="NCBI Taxonomy" id="1974752"/>
    <lineage>
        <taxon>Bacteria</taxon>
        <taxon>Pseudomonadati</taxon>
        <taxon>Candidatus Omnitrophota</taxon>
        <taxon>Candidatus Taenaricola</taxon>
    </lineage>
</organism>
<proteinExistence type="predicted"/>
<evidence type="ECO:0000313" key="1">
    <source>
        <dbReference type="EMBL" id="PIW66211.1"/>
    </source>
</evidence>
<evidence type="ECO:0000313" key="2">
    <source>
        <dbReference type="Proteomes" id="UP000231267"/>
    </source>
</evidence>
<comment type="caution">
    <text evidence="1">The sequence shown here is derived from an EMBL/GenBank/DDBJ whole genome shotgun (WGS) entry which is preliminary data.</text>
</comment>
<name>A0A2J0LEC9_9BACT</name>